<name>A0A1L0AUM2_9GAMM</name>
<accession>A0A1L0AUM2</accession>
<gene>
    <name evidence="2" type="ORF">NVI5450_0668</name>
</gene>
<proteinExistence type="predicted"/>
<reference evidence="2 3" key="1">
    <citation type="submission" date="2016-11" db="EMBL/GenBank/DDBJ databases">
        <authorList>
            <person name="Jaros S."/>
            <person name="Januszkiewicz K."/>
            <person name="Wedrychowicz H."/>
        </authorList>
    </citation>
    <scope>NUCLEOTIDE SEQUENCE [LARGE SCALE GENOMIC DNA]</scope>
    <source>
        <strain evidence="2">NVI 5450</strain>
    </source>
</reference>
<dbReference type="InterPro" id="IPR041229">
    <property type="entry name" value="HEPN_Apea"/>
</dbReference>
<dbReference type="RefSeq" id="WP_082297266.1">
    <property type="nucleotide sequence ID" value="NZ_FPLD01000025.1"/>
</dbReference>
<dbReference type="Pfam" id="PF18739">
    <property type="entry name" value="HEPN_Apea"/>
    <property type="match status" value="1"/>
</dbReference>
<dbReference type="EMBL" id="FPLD01000025">
    <property type="protein sequence ID" value="SGY86842.1"/>
    <property type="molecule type" value="Genomic_DNA"/>
</dbReference>
<dbReference type="AlphaFoldDB" id="A0A1L0AUM2"/>
<protein>
    <recommendedName>
        <fullName evidence="1">Apea-like HEPN domain-containing protein</fullName>
    </recommendedName>
</protein>
<organism evidence="2 3">
    <name type="scientific">Moritella viscosa</name>
    <dbReference type="NCBI Taxonomy" id="80854"/>
    <lineage>
        <taxon>Bacteria</taxon>
        <taxon>Pseudomonadati</taxon>
        <taxon>Pseudomonadota</taxon>
        <taxon>Gammaproteobacteria</taxon>
        <taxon>Alteromonadales</taxon>
        <taxon>Moritellaceae</taxon>
        <taxon>Moritella</taxon>
    </lineage>
</organism>
<evidence type="ECO:0000313" key="3">
    <source>
        <dbReference type="Proteomes" id="UP000183794"/>
    </source>
</evidence>
<dbReference type="OrthoDB" id="7055214at2"/>
<dbReference type="Proteomes" id="UP000183794">
    <property type="component" value="Unassembled WGS sequence"/>
</dbReference>
<evidence type="ECO:0000313" key="2">
    <source>
        <dbReference type="EMBL" id="SGY86842.1"/>
    </source>
</evidence>
<evidence type="ECO:0000259" key="1">
    <source>
        <dbReference type="Pfam" id="PF18739"/>
    </source>
</evidence>
<feature type="domain" description="Apea-like HEPN" evidence="1">
    <location>
        <begin position="189"/>
        <end position="325"/>
    </location>
</feature>
<sequence>MIKKWVGYTNLQQELVEKYHTRKLNPLSADTLEFEQELQGYGHLLMFYNFQIHSDMSAFISGINFPPKLFIRFNSLVEMENLHLEYKKLYELMAVFMGSDFKVDTIEVSVESHISSPNTCVYFPTTNRTYGSDYPAFPLSRNLKFHDLPIPELPLECFNHYYQLSEDDRSMFSRYLRYQRMKSEEERFLGYFRLLESLTYKTKPYVDPEALEELLNDSEKCILESLNGKGSNKDIKTLISRIGRLNNSKYNTAKCIIDFYAELPSALKEGIVFENQDIQDICTLRNDITHANAYTIDEDKLAKYSSFTNALLYIALLKKLGIHQESGAKVVHRLNSYHLIQKYD</sequence>